<evidence type="ECO:0000313" key="2">
    <source>
        <dbReference type="EMBL" id="EEY18991.1"/>
    </source>
</evidence>
<feature type="compositionally biased region" description="Polar residues" evidence="1">
    <location>
        <begin position="96"/>
        <end position="106"/>
    </location>
</feature>
<feature type="region of interest" description="Disordered" evidence="1">
    <location>
        <begin position="62"/>
        <end position="141"/>
    </location>
</feature>
<dbReference type="Proteomes" id="UP000008698">
    <property type="component" value="Unassembled WGS sequence"/>
</dbReference>
<feature type="compositionally biased region" description="Polar residues" evidence="1">
    <location>
        <begin position="114"/>
        <end position="123"/>
    </location>
</feature>
<proteinExistence type="predicted"/>
<gene>
    <name evidence="2" type="ORF">VDBG_05100</name>
</gene>
<dbReference type="HOGENOM" id="CLU_049645_0_0_1"/>
<dbReference type="STRING" id="526221.C9SJX3"/>
<protein>
    <submittedName>
        <fullName evidence="2">Uncharacterized protein</fullName>
    </submittedName>
</protein>
<dbReference type="OMA" id="SSWLQQW"/>
<dbReference type="GeneID" id="9535742"/>
<keyword evidence="3" id="KW-1185">Reference proteome</keyword>
<accession>C9SJX3</accession>
<reference evidence="3" key="1">
    <citation type="journal article" date="2011" name="PLoS Pathog.">
        <title>Comparative genomics yields insights into niche adaptation of plant vascular wilt pathogens.</title>
        <authorList>
            <person name="Klosterman S.J."/>
            <person name="Subbarao K.V."/>
            <person name="Kang S."/>
            <person name="Veronese P."/>
            <person name="Gold S.E."/>
            <person name="Thomma B.P.H.J."/>
            <person name="Chen Z."/>
            <person name="Henrissat B."/>
            <person name="Lee Y.-H."/>
            <person name="Park J."/>
            <person name="Garcia-Pedrajas M.D."/>
            <person name="Barbara D.J."/>
            <person name="Anchieta A."/>
            <person name="de Jonge R."/>
            <person name="Santhanam P."/>
            <person name="Maruthachalam K."/>
            <person name="Atallah Z."/>
            <person name="Amyotte S.G."/>
            <person name="Paz Z."/>
            <person name="Inderbitzin P."/>
            <person name="Hayes R.J."/>
            <person name="Heiman D.I."/>
            <person name="Young S."/>
            <person name="Zeng Q."/>
            <person name="Engels R."/>
            <person name="Galagan J."/>
            <person name="Cuomo C.A."/>
            <person name="Dobinson K.F."/>
            <person name="Ma L.-J."/>
        </authorList>
    </citation>
    <scope>NUCLEOTIDE SEQUENCE [LARGE SCALE GENOMIC DNA]</scope>
    <source>
        <strain evidence="3">VaMs.102 / ATCC MYA-4576 / FGSC 10136</strain>
    </source>
</reference>
<dbReference type="KEGG" id="val:VDBG_05100"/>
<evidence type="ECO:0000313" key="3">
    <source>
        <dbReference type="Proteomes" id="UP000008698"/>
    </source>
</evidence>
<evidence type="ECO:0000256" key="1">
    <source>
        <dbReference type="SAM" id="MobiDB-lite"/>
    </source>
</evidence>
<dbReference type="AlphaFoldDB" id="C9SJX3"/>
<dbReference type="OrthoDB" id="5337545at2759"/>
<feature type="compositionally biased region" description="Low complexity" evidence="1">
    <location>
        <begin position="124"/>
        <end position="140"/>
    </location>
</feature>
<organism evidence="3">
    <name type="scientific">Verticillium alfalfae (strain VaMs.102 / ATCC MYA-4576 / FGSC 10136)</name>
    <name type="common">Verticillium wilt of alfalfa</name>
    <name type="synonym">Verticillium albo-atrum</name>
    <dbReference type="NCBI Taxonomy" id="526221"/>
    <lineage>
        <taxon>Eukaryota</taxon>
        <taxon>Fungi</taxon>
        <taxon>Dikarya</taxon>
        <taxon>Ascomycota</taxon>
        <taxon>Pezizomycotina</taxon>
        <taxon>Sordariomycetes</taxon>
        <taxon>Hypocreomycetidae</taxon>
        <taxon>Glomerellales</taxon>
        <taxon>Plectosphaerellaceae</taxon>
        <taxon>Verticillium</taxon>
    </lineage>
</organism>
<dbReference type="eggNOG" id="ENOG502T2AW">
    <property type="taxonomic scope" value="Eukaryota"/>
</dbReference>
<sequence>MTTSNDPGGKASRKGKEHDTEDVFLALDSEVKTIPTPSLVSRLQASTTALSRTVISGQPESAVLGTTSSDKQQQSSGGTFTSAAATANSLSPPLSRQGNTGSNKFSSPEHSHVSESQYNDFINSPTSTTSSSVGPGSSSTHQLVNQMRPAFSGFTGGPSEWEVQASRDGIEAVQLLSVPEAQDIITRDSLDSTPVLSPHEIATLRSALFGEDQSQTLERIDQGWDELLNFQPDFLIAGDRNASYQHLGIRDPHRATSTWLADWRHVLSSYTDEVWGDLGPLAEAARNELNDTGDQISNSPATDMRALGRLRQILAHVRDSR</sequence>
<name>C9SJX3_VERA1</name>
<feature type="region of interest" description="Disordered" evidence="1">
    <location>
        <begin position="1"/>
        <end position="21"/>
    </location>
</feature>
<feature type="compositionally biased region" description="Low complexity" evidence="1">
    <location>
        <begin position="75"/>
        <end position="95"/>
    </location>
</feature>
<feature type="compositionally biased region" description="Polar residues" evidence="1">
    <location>
        <begin position="62"/>
        <end position="74"/>
    </location>
</feature>
<dbReference type="RefSeq" id="XP_003003987.1">
    <property type="nucleotide sequence ID" value="XM_003003941.1"/>
</dbReference>
<dbReference type="EMBL" id="DS985219">
    <property type="protein sequence ID" value="EEY18991.1"/>
    <property type="molecule type" value="Genomic_DNA"/>
</dbReference>